<dbReference type="EMBL" id="GBXM01056354">
    <property type="protein sequence ID" value="JAH52223.1"/>
    <property type="molecule type" value="Transcribed_RNA"/>
</dbReference>
<organism evidence="1">
    <name type="scientific">Anguilla anguilla</name>
    <name type="common">European freshwater eel</name>
    <name type="synonym">Muraena anguilla</name>
    <dbReference type="NCBI Taxonomy" id="7936"/>
    <lineage>
        <taxon>Eukaryota</taxon>
        <taxon>Metazoa</taxon>
        <taxon>Chordata</taxon>
        <taxon>Craniata</taxon>
        <taxon>Vertebrata</taxon>
        <taxon>Euteleostomi</taxon>
        <taxon>Actinopterygii</taxon>
        <taxon>Neopterygii</taxon>
        <taxon>Teleostei</taxon>
        <taxon>Anguilliformes</taxon>
        <taxon>Anguillidae</taxon>
        <taxon>Anguilla</taxon>
    </lineage>
</organism>
<sequence>MASLSPDCGNVTAVIIPLLYVQPCALPLHTDLLSQVNGEIHHPCPERVALWAWPVRGITSTH</sequence>
<protein>
    <submittedName>
        <fullName evidence="1">Uncharacterized protein</fullName>
    </submittedName>
</protein>
<accession>A0A0E9THP3</accession>
<reference evidence="1" key="2">
    <citation type="journal article" date="2015" name="Fish Shellfish Immunol.">
        <title>Early steps in the European eel (Anguilla anguilla)-Vibrio vulnificus interaction in the gills: Role of the RtxA13 toxin.</title>
        <authorList>
            <person name="Callol A."/>
            <person name="Pajuelo D."/>
            <person name="Ebbesson L."/>
            <person name="Teles M."/>
            <person name="MacKenzie S."/>
            <person name="Amaro C."/>
        </authorList>
    </citation>
    <scope>NUCLEOTIDE SEQUENCE</scope>
</reference>
<reference evidence="1" key="1">
    <citation type="submission" date="2014-11" db="EMBL/GenBank/DDBJ databases">
        <authorList>
            <person name="Amaro Gonzalez C."/>
        </authorList>
    </citation>
    <scope>NUCLEOTIDE SEQUENCE</scope>
</reference>
<name>A0A0E9THP3_ANGAN</name>
<evidence type="ECO:0000313" key="1">
    <source>
        <dbReference type="EMBL" id="JAH52223.1"/>
    </source>
</evidence>
<proteinExistence type="predicted"/>
<dbReference type="AlphaFoldDB" id="A0A0E9THP3"/>